<dbReference type="CDD" id="cd00464">
    <property type="entry name" value="SK"/>
    <property type="match status" value="1"/>
</dbReference>
<proteinExistence type="inferred from homology"/>
<dbReference type="PANTHER" id="PTHR21087">
    <property type="entry name" value="SHIKIMATE KINASE"/>
    <property type="match status" value="1"/>
</dbReference>
<comment type="subcellular location">
    <subcellularLocation>
        <location evidence="7">Cytoplasm</location>
    </subcellularLocation>
</comment>
<evidence type="ECO:0000256" key="6">
    <source>
        <dbReference type="ARBA" id="ARBA00023141"/>
    </source>
</evidence>
<comment type="caution">
    <text evidence="8">The sequence shown here is derived from an EMBL/GenBank/DDBJ whole genome shotgun (WGS) entry which is preliminary data.</text>
</comment>
<keyword evidence="4 7" id="KW-0418">Kinase</keyword>
<keyword evidence="2 7" id="KW-0808">Transferase</keyword>
<protein>
    <recommendedName>
        <fullName evidence="7">Shikimate kinase</fullName>
        <shortName evidence="7">SK</shortName>
        <ecNumber evidence="7">2.7.1.71</ecNumber>
    </recommendedName>
</protein>
<dbReference type="GO" id="GO:0000287">
    <property type="term" value="F:magnesium ion binding"/>
    <property type="evidence" value="ECO:0007669"/>
    <property type="project" value="UniProtKB-UniRule"/>
</dbReference>
<evidence type="ECO:0000256" key="5">
    <source>
        <dbReference type="ARBA" id="ARBA00022840"/>
    </source>
</evidence>
<dbReference type="RefSeq" id="WP_022033625.1">
    <property type="nucleotide sequence ID" value="NZ_BQNJ01000002.1"/>
</dbReference>
<dbReference type="GO" id="GO:0008652">
    <property type="term" value="P:amino acid biosynthetic process"/>
    <property type="evidence" value="ECO:0007669"/>
    <property type="project" value="UniProtKB-KW"/>
</dbReference>
<feature type="binding site" evidence="7">
    <location>
        <position position="57"/>
    </location>
    <ligand>
        <name>substrate</name>
    </ligand>
</feature>
<comment type="catalytic activity">
    <reaction evidence="7">
        <text>shikimate + ATP = 3-phosphoshikimate + ADP + H(+)</text>
        <dbReference type="Rhea" id="RHEA:13121"/>
        <dbReference type="ChEBI" id="CHEBI:15378"/>
        <dbReference type="ChEBI" id="CHEBI:30616"/>
        <dbReference type="ChEBI" id="CHEBI:36208"/>
        <dbReference type="ChEBI" id="CHEBI:145989"/>
        <dbReference type="ChEBI" id="CHEBI:456216"/>
        <dbReference type="EC" id="2.7.1.71"/>
    </reaction>
</comment>
<dbReference type="GO" id="GO:0005829">
    <property type="term" value="C:cytosol"/>
    <property type="evidence" value="ECO:0007669"/>
    <property type="project" value="TreeGrafter"/>
</dbReference>
<dbReference type="Gene3D" id="3.40.50.300">
    <property type="entry name" value="P-loop containing nucleotide triphosphate hydrolases"/>
    <property type="match status" value="1"/>
</dbReference>
<keyword evidence="3 7" id="KW-0547">Nucleotide-binding</keyword>
<accession>A0A174VYE6</accession>
<comment type="similarity">
    <text evidence="7">Belongs to the shikimate kinase family.</text>
</comment>
<dbReference type="AlphaFoldDB" id="A0A174VYE6"/>
<dbReference type="PRINTS" id="PR01100">
    <property type="entry name" value="SHIKIMTKNASE"/>
</dbReference>
<dbReference type="OrthoDB" id="9800332at2"/>
<dbReference type="Pfam" id="PF01202">
    <property type="entry name" value="SKI"/>
    <property type="match status" value="1"/>
</dbReference>
<dbReference type="Proteomes" id="UP000434223">
    <property type="component" value="Unassembled WGS sequence"/>
</dbReference>
<keyword evidence="1 7" id="KW-0028">Amino-acid biosynthesis</keyword>
<dbReference type="InterPro" id="IPR031322">
    <property type="entry name" value="Shikimate/glucono_kinase"/>
</dbReference>
<keyword evidence="7" id="KW-0479">Metal-binding</keyword>
<keyword evidence="5 7" id="KW-0067">ATP-binding</keyword>
<evidence type="ECO:0000256" key="3">
    <source>
        <dbReference type="ARBA" id="ARBA00022741"/>
    </source>
</evidence>
<evidence type="ECO:0000313" key="11">
    <source>
        <dbReference type="Proteomes" id="UP001055091"/>
    </source>
</evidence>
<feature type="binding site" evidence="7">
    <location>
        <position position="15"/>
    </location>
    <ligand>
        <name>Mg(2+)</name>
        <dbReference type="ChEBI" id="CHEBI:18420"/>
    </ligand>
</feature>
<gene>
    <name evidence="7 8" type="primary">aroK</name>
    <name evidence="8" type="ORF">CE91St55_50920</name>
    <name evidence="9" type="ORF">GNE07_22880</name>
</gene>
<keyword evidence="7" id="KW-0460">Magnesium</keyword>
<dbReference type="GO" id="GO:0009073">
    <property type="term" value="P:aromatic amino acid family biosynthetic process"/>
    <property type="evidence" value="ECO:0007669"/>
    <property type="project" value="UniProtKB-KW"/>
</dbReference>
<sequence>MRNVILIGFMGAGKTTVGERYGKKHGLPMVDTDWLIEERAGMTISEIFARKGEEEFRKTETAVLQALLSDTQEKVISVGGGLPLREENRKLLKQLGTVVYLEVNPETVLKRLKGDTTRPLLQGGDVTQRVKEFLAVRGPIYREAAEMIVDVNDRTVDEIVAELEERMGFE</sequence>
<feature type="binding site" evidence="7">
    <location>
        <position position="137"/>
    </location>
    <ligand>
        <name>substrate</name>
    </ligand>
</feature>
<dbReference type="SUPFAM" id="SSF52540">
    <property type="entry name" value="P-loop containing nucleoside triphosphate hydrolases"/>
    <property type="match status" value="1"/>
</dbReference>
<feature type="binding site" evidence="7">
    <location>
        <begin position="11"/>
        <end position="16"/>
    </location>
    <ligand>
        <name>ATP</name>
        <dbReference type="ChEBI" id="CHEBI:30616"/>
    </ligand>
</feature>
<dbReference type="EC" id="2.7.1.71" evidence="7"/>
<comment type="cofactor">
    <cofactor evidence="7">
        <name>Mg(2+)</name>
        <dbReference type="ChEBI" id="CHEBI:18420"/>
    </cofactor>
    <text evidence="7">Binds 1 Mg(2+) ion per subunit.</text>
</comment>
<feature type="binding site" evidence="7">
    <location>
        <position position="154"/>
    </location>
    <ligand>
        <name>ATP</name>
        <dbReference type="ChEBI" id="CHEBI:30616"/>
    </ligand>
</feature>
<keyword evidence="6 7" id="KW-0057">Aromatic amino acid biosynthesis</keyword>
<dbReference type="EMBL" id="BQNJ01000002">
    <property type="protein sequence ID" value="GKH03111.1"/>
    <property type="molecule type" value="Genomic_DNA"/>
</dbReference>
<evidence type="ECO:0000256" key="7">
    <source>
        <dbReference type="HAMAP-Rule" id="MF_00109"/>
    </source>
</evidence>
<evidence type="ECO:0000256" key="4">
    <source>
        <dbReference type="ARBA" id="ARBA00022777"/>
    </source>
</evidence>
<evidence type="ECO:0000313" key="8">
    <source>
        <dbReference type="EMBL" id="GKH03111.1"/>
    </source>
</evidence>
<dbReference type="Proteomes" id="UP001055091">
    <property type="component" value="Unassembled WGS sequence"/>
</dbReference>
<dbReference type="EMBL" id="WNME01000019">
    <property type="protein sequence ID" value="MUB65873.1"/>
    <property type="molecule type" value="Genomic_DNA"/>
</dbReference>
<name>A0A174VYE6_9FIRM</name>
<feature type="binding site" evidence="7">
    <location>
        <position position="33"/>
    </location>
    <ligand>
        <name>substrate</name>
    </ligand>
</feature>
<comment type="pathway">
    <text evidence="7">Metabolic intermediate biosynthesis; chorismate biosynthesis; chorismate from D-erythrose 4-phosphate and phosphoenolpyruvate: step 5/7.</text>
</comment>
<dbReference type="InterPro" id="IPR027417">
    <property type="entry name" value="P-loop_NTPase"/>
</dbReference>
<reference evidence="8" key="2">
    <citation type="submission" date="2022-01" db="EMBL/GenBank/DDBJ databases">
        <title>Novel bile acid biosynthetic pathways are enriched in the microbiome of centenarians.</title>
        <authorList>
            <person name="Sato Y."/>
            <person name="Atarashi K."/>
            <person name="Plichta R.D."/>
            <person name="Arai Y."/>
            <person name="Sasajima S."/>
            <person name="Kearney M.S."/>
            <person name="Suda W."/>
            <person name="Takeshita K."/>
            <person name="Sasaki T."/>
            <person name="Okamoto S."/>
            <person name="Skelly N.A."/>
            <person name="Okamura Y."/>
            <person name="Vlamakis H."/>
            <person name="Li Y."/>
            <person name="Tanoue T."/>
            <person name="Takei H."/>
            <person name="Nittono H."/>
            <person name="Narushima S."/>
            <person name="Irie J."/>
            <person name="Itoh H."/>
            <person name="Moriya K."/>
            <person name="Sugiura Y."/>
            <person name="Suematsu M."/>
            <person name="Moritoki N."/>
            <person name="Shibata S."/>
            <person name="Littman R.D."/>
            <person name="Fischbach A.M."/>
            <person name="Uwamino Y."/>
            <person name="Inoue T."/>
            <person name="Honda A."/>
            <person name="Hattori M."/>
            <person name="Murai T."/>
            <person name="Xavier J.R."/>
            <person name="Hirose N."/>
            <person name="Honda K."/>
        </authorList>
    </citation>
    <scope>NUCLEOTIDE SEQUENCE</scope>
    <source>
        <strain evidence="8">CE91-St55</strain>
    </source>
</reference>
<dbReference type="HAMAP" id="MF_00109">
    <property type="entry name" value="Shikimate_kinase"/>
    <property type="match status" value="1"/>
</dbReference>
<evidence type="ECO:0000256" key="1">
    <source>
        <dbReference type="ARBA" id="ARBA00022605"/>
    </source>
</evidence>
<comment type="function">
    <text evidence="7">Catalyzes the specific phosphorylation of the 3-hydroxyl group of shikimic acid using ATP as a cosubstrate.</text>
</comment>
<feature type="binding site" evidence="7">
    <location>
        <position position="118"/>
    </location>
    <ligand>
        <name>ATP</name>
        <dbReference type="ChEBI" id="CHEBI:30616"/>
    </ligand>
</feature>
<evidence type="ECO:0000313" key="10">
    <source>
        <dbReference type="Proteomes" id="UP000434223"/>
    </source>
</evidence>
<comment type="subunit">
    <text evidence="7">Monomer.</text>
</comment>
<evidence type="ECO:0000313" key="9">
    <source>
        <dbReference type="EMBL" id="MUB65873.1"/>
    </source>
</evidence>
<dbReference type="GO" id="GO:0005524">
    <property type="term" value="F:ATP binding"/>
    <property type="evidence" value="ECO:0007669"/>
    <property type="project" value="UniProtKB-UniRule"/>
</dbReference>
<evidence type="ECO:0000256" key="2">
    <source>
        <dbReference type="ARBA" id="ARBA00022679"/>
    </source>
</evidence>
<keyword evidence="7" id="KW-0963">Cytoplasm</keyword>
<reference evidence="9 10" key="1">
    <citation type="submission" date="2019-09" db="EMBL/GenBank/DDBJ databases">
        <title>Draft genome sequencing of Hungatella hathewayi 123Y-2.</title>
        <authorList>
            <person name="Lv Q."/>
            <person name="Li S."/>
        </authorList>
    </citation>
    <scope>NUCLEOTIDE SEQUENCE [LARGE SCALE GENOMIC DNA]</scope>
    <source>
        <strain evidence="9 10">123Y-2</strain>
    </source>
</reference>
<dbReference type="GO" id="GO:0009423">
    <property type="term" value="P:chorismate biosynthetic process"/>
    <property type="evidence" value="ECO:0007669"/>
    <property type="project" value="UniProtKB-UniRule"/>
</dbReference>
<feature type="binding site" evidence="7">
    <location>
        <position position="80"/>
    </location>
    <ligand>
        <name>substrate</name>
    </ligand>
</feature>
<dbReference type="GO" id="GO:0004765">
    <property type="term" value="F:shikimate kinase activity"/>
    <property type="evidence" value="ECO:0007669"/>
    <property type="project" value="UniProtKB-UniRule"/>
</dbReference>
<organism evidence="8 11">
    <name type="scientific">Hungatella hathewayi</name>
    <dbReference type="NCBI Taxonomy" id="154046"/>
    <lineage>
        <taxon>Bacteria</taxon>
        <taxon>Bacillati</taxon>
        <taxon>Bacillota</taxon>
        <taxon>Clostridia</taxon>
        <taxon>Lachnospirales</taxon>
        <taxon>Lachnospiraceae</taxon>
        <taxon>Hungatella</taxon>
    </lineage>
</organism>
<dbReference type="InterPro" id="IPR000623">
    <property type="entry name" value="Shikimate_kinase/TSH1"/>
</dbReference>
<dbReference type="PANTHER" id="PTHR21087:SF16">
    <property type="entry name" value="SHIKIMATE KINASE 1, CHLOROPLASTIC"/>
    <property type="match status" value="1"/>
</dbReference>